<evidence type="ECO:0000313" key="4">
    <source>
        <dbReference type="Proteomes" id="UP000640786"/>
    </source>
</evidence>
<organism evidence="3 4">
    <name type="scientific">Psychrobacillus faecigallinarum</name>
    <dbReference type="NCBI Taxonomy" id="2762235"/>
    <lineage>
        <taxon>Bacteria</taxon>
        <taxon>Bacillati</taxon>
        <taxon>Bacillota</taxon>
        <taxon>Bacilli</taxon>
        <taxon>Bacillales</taxon>
        <taxon>Bacillaceae</taxon>
        <taxon>Psychrobacillus</taxon>
    </lineage>
</organism>
<evidence type="ECO:0008006" key="5">
    <source>
        <dbReference type="Google" id="ProtNLM"/>
    </source>
</evidence>
<feature type="signal peptide" evidence="2">
    <location>
        <begin position="1"/>
        <end position="21"/>
    </location>
</feature>
<evidence type="ECO:0000256" key="2">
    <source>
        <dbReference type="SAM" id="SignalP"/>
    </source>
</evidence>
<name>A0ABR8REZ6_9BACI</name>
<keyword evidence="2" id="KW-0732">Signal</keyword>
<protein>
    <recommendedName>
        <fullName evidence="5">Lipoprotein</fullName>
    </recommendedName>
</protein>
<dbReference type="PROSITE" id="PS51257">
    <property type="entry name" value="PROKAR_LIPOPROTEIN"/>
    <property type="match status" value="1"/>
</dbReference>
<reference evidence="3 4" key="1">
    <citation type="submission" date="2020-08" db="EMBL/GenBank/DDBJ databases">
        <title>A Genomic Blueprint of the Chicken Gut Microbiome.</title>
        <authorList>
            <person name="Gilroy R."/>
            <person name="Ravi A."/>
            <person name="Getino M."/>
            <person name="Pursley I."/>
            <person name="Horton D.L."/>
            <person name="Alikhan N.-F."/>
            <person name="Baker D."/>
            <person name="Gharbi K."/>
            <person name="Hall N."/>
            <person name="Watson M."/>
            <person name="Adriaenssens E.M."/>
            <person name="Foster-Nyarko E."/>
            <person name="Jarju S."/>
            <person name="Secka A."/>
            <person name="Antonio M."/>
            <person name="Oren A."/>
            <person name="Chaudhuri R."/>
            <person name="La Ragione R.M."/>
            <person name="Hildebrand F."/>
            <person name="Pallen M.J."/>
        </authorList>
    </citation>
    <scope>NUCLEOTIDE SEQUENCE [LARGE SCALE GENOMIC DNA]</scope>
    <source>
        <strain evidence="3 4">Sa2BUA9</strain>
    </source>
</reference>
<evidence type="ECO:0000313" key="3">
    <source>
        <dbReference type="EMBL" id="MBD7946197.1"/>
    </source>
</evidence>
<gene>
    <name evidence="3" type="ORF">H9650_19020</name>
</gene>
<feature type="chain" id="PRO_5046070031" description="Lipoprotein" evidence="2">
    <location>
        <begin position="22"/>
        <end position="230"/>
    </location>
</feature>
<keyword evidence="4" id="KW-1185">Reference proteome</keyword>
<feature type="region of interest" description="Disordered" evidence="1">
    <location>
        <begin position="33"/>
        <end position="52"/>
    </location>
</feature>
<evidence type="ECO:0000256" key="1">
    <source>
        <dbReference type="SAM" id="MobiDB-lite"/>
    </source>
</evidence>
<proteinExistence type="predicted"/>
<dbReference type="Proteomes" id="UP000640786">
    <property type="component" value="Unassembled WGS sequence"/>
</dbReference>
<sequence length="230" mass="26651">MKKINIFLLGLIILSILTACGKDEEISNGTGIAEEEHDGHDHDDHEGHSHEGEENIVELDYAKLDQAIEQVLEEIPSFSVQEEIEKGTEESLSTYFNEDKMEFRLKVESVIGNKEYDKKELKVYSQYYVKENLLAIEMAKKKYNIEVKPSEVASYIEENVKGIVPEEKEQYAKSIGVTLEELDNIFDRDIYIMDVLWSKLTPILMEKYQQGDGESEEEYMERLTNEFYNA</sequence>
<feature type="compositionally biased region" description="Basic and acidic residues" evidence="1">
    <location>
        <begin position="37"/>
        <end position="52"/>
    </location>
</feature>
<dbReference type="EMBL" id="JACSQO010000014">
    <property type="protein sequence ID" value="MBD7946197.1"/>
    <property type="molecule type" value="Genomic_DNA"/>
</dbReference>
<accession>A0ABR8REZ6</accession>
<dbReference type="RefSeq" id="WP_151112916.1">
    <property type="nucleotide sequence ID" value="NZ_JACSQO010000014.1"/>
</dbReference>
<comment type="caution">
    <text evidence="3">The sequence shown here is derived from an EMBL/GenBank/DDBJ whole genome shotgun (WGS) entry which is preliminary data.</text>
</comment>